<reference evidence="8 9" key="1">
    <citation type="submission" date="2015-07" db="EMBL/GenBank/DDBJ databases">
        <title>The genome of Dufourea novaeangliae.</title>
        <authorList>
            <person name="Pan H."/>
            <person name="Kapheim K."/>
        </authorList>
    </citation>
    <scope>NUCLEOTIDE SEQUENCE [LARGE SCALE GENOMIC DNA]</scope>
    <source>
        <strain evidence="8">0120121106</strain>
        <tissue evidence="8">Whole body</tissue>
    </source>
</reference>
<dbReference type="InterPro" id="IPR036938">
    <property type="entry name" value="PAP2/HPO_sf"/>
</dbReference>
<comment type="similarity">
    <text evidence="2">Belongs to the PA-phosphatase related phosphoesterase family.</text>
</comment>
<accession>A0A154P644</accession>
<feature type="domain" description="Phosphatidic acid phosphatase type 2/haloperoxidase" evidence="7">
    <location>
        <begin position="3"/>
        <end position="68"/>
    </location>
</feature>
<dbReference type="GO" id="GO:0008195">
    <property type="term" value="F:phosphatidate phosphatase activity"/>
    <property type="evidence" value="ECO:0007669"/>
    <property type="project" value="TreeGrafter"/>
</dbReference>
<feature type="non-terminal residue" evidence="8">
    <location>
        <position position="1"/>
    </location>
</feature>
<evidence type="ECO:0000256" key="1">
    <source>
        <dbReference type="ARBA" id="ARBA00004141"/>
    </source>
</evidence>
<organism evidence="8 9">
    <name type="scientific">Dufourea novaeangliae</name>
    <name type="common">Sweat bee</name>
    <dbReference type="NCBI Taxonomy" id="178035"/>
    <lineage>
        <taxon>Eukaryota</taxon>
        <taxon>Metazoa</taxon>
        <taxon>Ecdysozoa</taxon>
        <taxon>Arthropoda</taxon>
        <taxon>Hexapoda</taxon>
        <taxon>Insecta</taxon>
        <taxon>Pterygota</taxon>
        <taxon>Neoptera</taxon>
        <taxon>Endopterygota</taxon>
        <taxon>Hymenoptera</taxon>
        <taxon>Apocrita</taxon>
        <taxon>Aculeata</taxon>
        <taxon>Apoidea</taxon>
        <taxon>Anthophila</taxon>
        <taxon>Halictidae</taxon>
        <taxon>Rophitinae</taxon>
        <taxon>Dufourea</taxon>
    </lineage>
</organism>
<comment type="subcellular location">
    <subcellularLocation>
        <location evidence="1">Membrane</location>
        <topology evidence="1">Multi-pass membrane protein</topology>
    </subcellularLocation>
</comment>
<name>A0A154P644_DUFNO</name>
<evidence type="ECO:0000256" key="5">
    <source>
        <dbReference type="ARBA" id="ARBA00023136"/>
    </source>
</evidence>
<dbReference type="GO" id="GO:0005886">
    <property type="term" value="C:plasma membrane"/>
    <property type="evidence" value="ECO:0007669"/>
    <property type="project" value="TreeGrafter"/>
</dbReference>
<keyword evidence="9" id="KW-1185">Reference proteome</keyword>
<feature type="transmembrane region" description="Helical" evidence="6">
    <location>
        <begin position="20"/>
        <end position="38"/>
    </location>
</feature>
<evidence type="ECO:0000256" key="3">
    <source>
        <dbReference type="ARBA" id="ARBA00022692"/>
    </source>
</evidence>
<protein>
    <submittedName>
        <fullName evidence="8">Putative phosphatidate phosphatase</fullName>
    </submittedName>
</protein>
<dbReference type="STRING" id="178035.A0A154P644"/>
<dbReference type="AlphaFoldDB" id="A0A154P644"/>
<evidence type="ECO:0000256" key="4">
    <source>
        <dbReference type="ARBA" id="ARBA00022989"/>
    </source>
</evidence>
<dbReference type="Pfam" id="PF01569">
    <property type="entry name" value="PAP2"/>
    <property type="match status" value="1"/>
</dbReference>
<dbReference type="Gene3D" id="1.20.144.10">
    <property type="entry name" value="Phosphatidic acid phosphatase type 2/haloperoxidase"/>
    <property type="match status" value="1"/>
</dbReference>
<dbReference type="OrthoDB" id="8907274at2759"/>
<feature type="transmembrane region" description="Helical" evidence="6">
    <location>
        <begin position="50"/>
        <end position="74"/>
    </location>
</feature>
<evidence type="ECO:0000256" key="6">
    <source>
        <dbReference type="SAM" id="Phobius"/>
    </source>
</evidence>
<proteinExistence type="inferred from homology"/>
<dbReference type="SUPFAM" id="SSF48317">
    <property type="entry name" value="Acid phosphatase/Vanadium-dependent haloperoxidase"/>
    <property type="match status" value="1"/>
</dbReference>
<keyword evidence="4 6" id="KW-1133">Transmembrane helix</keyword>
<dbReference type="InterPro" id="IPR043216">
    <property type="entry name" value="PAP-like"/>
</dbReference>
<dbReference type="InterPro" id="IPR000326">
    <property type="entry name" value="PAP2/HPO"/>
</dbReference>
<gene>
    <name evidence="8" type="ORF">WN55_07722</name>
</gene>
<keyword evidence="3 6" id="KW-0812">Transmembrane</keyword>
<keyword evidence="5 6" id="KW-0472">Membrane</keyword>
<dbReference type="GO" id="GO:0006644">
    <property type="term" value="P:phospholipid metabolic process"/>
    <property type="evidence" value="ECO:0007669"/>
    <property type="project" value="InterPro"/>
</dbReference>
<evidence type="ECO:0000313" key="8">
    <source>
        <dbReference type="EMBL" id="KZC07311.1"/>
    </source>
</evidence>
<dbReference type="GO" id="GO:0046839">
    <property type="term" value="P:phospholipid dephosphorylation"/>
    <property type="evidence" value="ECO:0007669"/>
    <property type="project" value="TreeGrafter"/>
</dbReference>
<dbReference type="GO" id="GO:0007165">
    <property type="term" value="P:signal transduction"/>
    <property type="evidence" value="ECO:0007669"/>
    <property type="project" value="TreeGrafter"/>
</dbReference>
<evidence type="ECO:0000313" key="9">
    <source>
        <dbReference type="Proteomes" id="UP000076502"/>
    </source>
</evidence>
<dbReference type="PANTHER" id="PTHR10165">
    <property type="entry name" value="LIPID PHOSPHATE PHOSPHATASE"/>
    <property type="match status" value="1"/>
</dbReference>
<dbReference type="Proteomes" id="UP000076502">
    <property type="component" value="Unassembled WGS sequence"/>
</dbReference>
<dbReference type="PANTHER" id="PTHR10165:SF197">
    <property type="entry name" value="FI04477P-RELATED"/>
    <property type="match status" value="1"/>
</dbReference>
<dbReference type="EMBL" id="KQ434823">
    <property type="protein sequence ID" value="KZC07311.1"/>
    <property type="molecule type" value="Genomic_DNA"/>
</dbReference>
<evidence type="ECO:0000259" key="7">
    <source>
        <dbReference type="Pfam" id="PF01569"/>
    </source>
</evidence>
<sequence>FFFFQLYLQVRMTWKGSKLLKHFLQLVCLFMAWYTALSRVSDYKHHWSDVLAGSTLGIVVALVMVSIILLNFPIV</sequence>
<feature type="non-terminal residue" evidence="8">
    <location>
        <position position="75"/>
    </location>
</feature>
<evidence type="ECO:0000256" key="2">
    <source>
        <dbReference type="ARBA" id="ARBA00008816"/>
    </source>
</evidence>